<comment type="caution">
    <text evidence="2">The sequence shown here is derived from an EMBL/GenBank/DDBJ whole genome shotgun (WGS) entry which is preliminary data.</text>
</comment>
<reference evidence="2 3" key="1">
    <citation type="submission" date="2019-03" db="EMBL/GenBank/DDBJ databases">
        <title>Single cell metagenomics reveals metabolic interactions within the superorganism composed of flagellate Streblomastix strix and complex community of Bacteroidetes bacteria on its surface.</title>
        <authorList>
            <person name="Treitli S.C."/>
            <person name="Kolisko M."/>
            <person name="Husnik F."/>
            <person name="Keeling P."/>
            <person name="Hampl V."/>
        </authorList>
    </citation>
    <scope>NUCLEOTIDE SEQUENCE [LARGE SCALE GENOMIC DNA]</scope>
    <source>
        <strain evidence="2">ST1C</strain>
    </source>
</reference>
<dbReference type="Proteomes" id="UP000324800">
    <property type="component" value="Unassembled WGS sequence"/>
</dbReference>
<proteinExistence type="predicted"/>
<accession>A0A5J4WNH4</accession>
<feature type="compositionally biased region" description="Basic and acidic residues" evidence="1">
    <location>
        <begin position="129"/>
        <end position="155"/>
    </location>
</feature>
<feature type="region of interest" description="Disordered" evidence="1">
    <location>
        <begin position="129"/>
        <end position="237"/>
    </location>
</feature>
<evidence type="ECO:0000313" key="2">
    <source>
        <dbReference type="EMBL" id="KAA6396378.1"/>
    </source>
</evidence>
<feature type="compositionally biased region" description="Basic and acidic residues" evidence="1">
    <location>
        <begin position="213"/>
        <end position="237"/>
    </location>
</feature>
<feature type="compositionally biased region" description="Low complexity" evidence="1">
    <location>
        <begin position="26"/>
        <end position="38"/>
    </location>
</feature>
<name>A0A5J4WNH4_9EUKA</name>
<feature type="compositionally biased region" description="Basic and acidic residues" evidence="1">
    <location>
        <begin position="162"/>
        <end position="180"/>
    </location>
</feature>
<feature type="region of interest" description="Disordered" evidence="1">
    <location>
        <begin position="26"/>
        <end position="46"/>
    </location>
</feature>
<evidence type="ECO:0000256" key="1">
    <source>
        <dbReference type="SAM" id="MobiDB-lite"/>
    </source>
</evidence>
<dbReference type="EMBL" id="SNRW01001440">
    <property type="protein sequence ID" value="KAA6396378.1"/>
    <property type="molecule type" value="Genomic_DNA"/>
</dbReference>
<sequence>MQWIKDDRIINKVKLILVDKINQQNEQEQQIQQQQQKQKQSEDEENEWKQYYFRTVKSRNKKYQLMKKEVEREKGVIRGRNEDNIEIRDEIELQIQKEIEKEEERKLYLLNRKNKQDITDKFIEMKEVSESMKEEKEQHEEKSGEVESFVDKEIEIQNQSITDDKDKKADIDVEQERESDAQQDSQIIRDIERDAEEESHNSHSDSWTAVGIIEKKQQEQEKEVNEEKQSNQEVKDDKDQVKIKILNLDITGKEREKGGLFDEAEQQAIFIFITITPSSVEPIEDSTWQYI</sequence>
<protein>
    <submittedName>
        <fullName evidence="2">Uncharacterized protein</fullName>
    </submittedName>
</protein>
<dbReference type="AlphaFoldDB" id="A0A5J4WNH4"/>
<evidence type="ECO:0000313" key="3">
    <source>
        <dbReference type="Proteomes" id="UP000324800"/>
    </source>
</evidence>
<gene>
    <name evidence="2" type="ORF">EZS28_008093</name>
</gene>
<feature type="compositionally biased region" description="Basic and acidic residues" evidence="1">
    <location>
        <begin position="187"/>
        <end position="203"/>
    </location>
</feature>
<organism evidence="2 3">
    <name type="scientific">Streblomastix strix</name>
    <dbReference type="NCBI Taxonomy" id="222440"/>
    <lineage>
        <taxon>Eukaryota</taxon>
        <taxon>Metamonada</taxon>
        <taxon>Preaxostyla</taxon>
        <taxon>Oxymonadida</taxon>
        <taxon>Streblomastigidae</taxon>
        <taxon>Streblomastix</taxon>
    </lineage>
</organism>